<dbReference type="InterPro" id="IPR004046">
    <property type="entry name" value="GST_C"/>
</dbReference>
<dbReference type="SUPFAM" id="SSF47616">
    <property type="entry name" value="GST C-terminal domain-like"/>
    <property type="match status" value="1"/>
</dbReference>
<dbReference type="SFLD" id="SFLDG01205">
    <property type="entry name" value="AMPS.1"/>
    <property type="match status" value="1"/>
</dbReference>
<dbReference type="PROSITE" id="PS50404">
    <property type="entry name" value="GST_NTER"/>
    <property type="match status" value="1"/>
</dbReference>
<dbReference type="InterPro" id="IPR036282">
    <property type="entry name" value="Glutathione-S-Trfase_C_sf"/>
</dbReference>
<dbReference type="InterPro" id="IPR036249">
    <property type="entry name" value="Thioredoxin-like_sf"/>
</dbReference>
<organism evidence="7 8">
    <name type="scientific">Apolygus lucorum</name>
    <name type="common">Small green plant bug</name>
    <name type="synonym">Lygocoris lucorum</name>
    <dbReference type="NCBI Taxonomy" id="248454"/>
    <lineage>
        <taxon>Eukaryota</taxon>
        <taxon>Metazoa</taxon>
        <taxon>Ecdysozoa</taxon>
        <taxon>Arthropoda</taxon>
        <taxon>Hexapoda</taxon>
        <taxon>Insecta</taxon>
        <taxon>Pterygota</taxon>
        <taxon>Neoptera</taxon>
        <taxon>Paraneoptera</taxon>
        <taxon>Hemiptera</taxon>
        <taxon>Heteroptera</taxon>
        <taxon>Panheteroptera</taxon>
        <taxon>Cimicomorpha</taxon>
        <taxon>Miridae</taxon>
        <taxon>Mirini</taxon>
        <taxon>Apolygus</taxon>
    </lineage>
</organism>
<evidence type="ECO:0000313" key="8">
    <source>
        <dbReference type="Proteomes" id="UP000466442"/>
    </source>
</evidence>
<dbReference type="PROSITE" id="PS50405">
    <property type="entry name" value="GST_CTER"/>
    <property type="match status" value="1"/>
</dbReference>
<keyword evidence="8" id="KW-1185">Reference proteome</keyword>
<dbReference type="GO" id="GO:0004602">
    <property type="term" value="F:glutathione peroxidase activity"/>
    <property type="evidence" value="ECO:0007669"/>
    <property type="project" value="UniProtKB-ARBA"/>
</dbReference>
<dbReference type="EC" id="2.5.1.18" evidence="1"/>
<evidence type="ECO:0000259" key="6">
    <source>
        <dbReference type="PROSITE" id="PS50405"/>
    </source>
</evidence>
<dbReference type="OrthoDB" id="414243at2759"/>
<evidence type="ECO:0000256" key="1">
    <source>
        <dbReference type="ARBA" id="ARBA00012452"/>
    </source>
</evidence>
<dbReference type="InterPro" id="IPR050213">
    <property type="entry name" value="GST_superfamily"/>
</dbReference>
<gene>
    <name evidence="7" type="ORF">GE061_016505</name>
</gene>
<dbReference type="CDD" id="cd03039">
    <property type="entry name" value="GST_N_Sigma_like"/>
    <property type="match status" value="1"/>
</dbReference>
<reference evidence="7" key="1">
    <citation type="journal article" date="2021" name="Mol. Ecol. Resour.">
        <title>Apolygus lucorum genome provides insights into omnivorousness and mesophyll feeding.</title>
        <authorList>
            <person name="Liu Y."/>
            <person name="Liu H."/>
            <person name="Wang H."/>
            <person name="Huang T."/>
            <person name="Liu B."/>
            <person name="Yang B."/>
            <person name="Yin L."/>
            <person name="Li B."/>
            <person name="Zhang Y."/>
            <person name="Zhang S."/>
            <person name="Jiang F."/>
            <person name="Zhang X."/>
            <person name="Ren Y."/>
            <person name="Wang B."/>
            <person name="Wang S."/>
            <person name="Lu Y."/>
            <person name="Wu K."/>
            <person name="Fan W."/>
            <person name="Wang G."/>
        </authorList>
    </citation>
    <scope>NUCLEOTIDE SEQUENCE</scope>
    <source>
        <strain evidence="7">12Hb</strain>
    </source>
</reference>
<dbReference type="FunFam" id="3.40.30.10:FF:000035">
    <property type="entry name" value="hematopoietic prostaglandin D synthase"/>
    <property type="match status" value="1"/>
</dbReference>
<dbReference type="Proteomes" id="UP000466442">
    <property type="component" value="Unassembled WGS sequence"/>
</dbReference>
<dbReference type="GO" id="GO:0004364">
    <property type="term" value="F:glutathione transferase activity"/>
    <property type="evidence" value="ECO:0007669"/>
    <property type="project" value="UniProtKB-EC"/>
</dbReference>
<dbReference type="CDD" id="cd03192">
    <property type="entry name" value="GST_C_Sigma_like"/>
    <property type="match status" value="1"/>
</dbReference>
<comment type="similarity">
    <text evidence="3">Belongs to the GST superfamily. Sigma family.</text>
</comment>
<name>A0A8S9XKF5_APOLU</name>
<comment type="caution">
    <text evidence="7">The sequence shown here is derived from an EMBL/GenBank/DDBJ whole genome shotgun (WGS) entry which is preliminary data.</text>
</comment>
<dbReference type="InterPro" id="IPR004045">
    <property type="entry name" value="Glutathione_S-Trfase_N"/>
</dbReference>
<proteinExistence type="inferred from homology"/>
<dbReference type="SUPFAM" id="SSF52833">
    <property type="entry name" value="Thioredoxin-like"/>
    <property type="match status" value="1"/>
</dbReference>
<dbReference type="InterPro" id="IPR010987">
    <property type="entry name" value="Glutathione-S-Trfase_C-like"/>
</dbReference>
<comment type="catalytic activity">
    <reaction evidence="4">
        <text>RX + glutathione = an S-substituted glutathione + a halide anion + H(+)</text>
        <dbReference type="Rhea" id="RHEA:16437"/>
        <dbReference type="ChEBI" id="CHEBI:15378"/>
        <dbReference type="ChEBI" id="CHEBI:16042"/>
        <dbReference type="ChEBI" id="CHEBI:17792"/>
        <dbReference type="ChEBI" id="CHEBI:57925"/>
        <dbReference type="ChEBI" id="CHEBI:90779"/>
        <dbReference type="EC" id="2.5.1.18"/>
    </reaction>
</comment>
<evidence type="ECO:0000256" key="3">
    <source>
        <dbReference type="ARBA" id="ARBA00038317"/>
    </source>
</evidence>
<dbReference type="Pfam" id="PF02798">
    <property type="entry name" value="GST_N"/>
    <property type="match status" value="1"/>
</dbReference>
<dbReference type="SFLD" id="SFLDS00019">
    <property type="entry name" value="Glutathione_Transferase_(cytos"/>
    <property type="match status" value="1"/>
</dbReference>
<dbReference type="PANTHER" id="PTHR11571:SF224">
    <property type="entry name" value="HEMATOPOIETIC PROSTAGLANDIN D SYNTHASE"/>
    <property type="match status" value="1"/>
</dbReference>
<accession>A0A8S9XKF5</accession>
<dbReference type="EMBL" id="WIXP02000007">
    <property type="protein sequence ID" value="KAF6208055.1"/>
    <property type="molecule type" value="Genomic_DNA"/>
</dbReference>
<dbReference type="Gene3D" id="3.40.30.10">
    <property type="entry name" value="Glutaredoxin"/>
    <property type="match status" value="1"/>
</dbReference>
<evidence type="ECO:0000256" key="4">
    <source>
        <dbReference type="ARBA" id="ARBA00047960"/>
    </source>
</evidence>
<protein>
    <recommendedName>
        <fullName evidence="1">glutathione transferase</fullName>
        <ecNumber evidence="1">2.5.1.18</ecNumber>
    </recommendedName>
</protein>
<dbReference type="SFLD" id="SFLDG00363">
    <property type="entry name" value="AMPS_(cytGST):_Alpha-__Mu-__Pi"/>
    <property type="match status" value="1"/>
</dbReference>
<feature type="domain" description="GST C-terminal" evidence="6">
    <location>
        <begin position="129"/>
        <end position="251"/>
    </location>
</feature>
<evidence type="ECO:0000259" key="5">
    <source>
        <dbReference type="PROSITE" id="PS50404"/>
    </source>
</evidence>
<keyword evidence="2" id="KW-0808">Transferase</keyword>
<dbReference type="PANTHER" id="PTHR11571">
    <property type="entry name" value="GLUTATHIONE S-TRANSFERASE"/>
    <property type="match status" value="1"/>
</dbReference>
<dbReference type="Gene3D" id="1.20.1050.10">
    <property type="match status" value="1"/>
</dbReference>
<dbReference type="InterPro" id="IPR040079">
    <property type="entry name" value="Glutathione_S-Trfase"/>
</dbReference>
<evidence type="ECO:0000256" key="2">
    <source>
        <dbReference type="ARBA" id="ARBA00022679"/>
    </source>
</evidence>
<sequence>MTWSSGDEMIDDSCAHCGREGGVEHIVTQCDFFSILFANTFANSTSRTMPTYKLIYFNFSMLGESIRMILSYKGVEFEDYRVPMSAWKSLKKTIPFEKLPILEIDGKRYHQSQAILRFLAKDINLGGDSAHEEYEIDFVAGTIQDFTAAASFLWDSKDPDGKKELLEKLRSEIIPYYFKLWNEIAERNGGYLANGKLSWVDLYFYGIMNTFEPAAKTDCINEYLHLKLGREKVFSTPGIKEWIAKRPKTAY</sequence>
<evidence type="ECO:0000313" key="7">
    <source>
        <dbReference type="EMBL" id="KAF6208055.1"/>
    </source>
</evidence>
<dbReference type="Pfam" id="PF14497">
    <property type="entry name" value="GST_C_3"/>
    <property type="match status" value="1"/>
</dbReference>
<dbReference type="AlphaFoldDB" id="A0A8S9XKF5"/>
<dbReference type="GO" id="GO:0006749">
    <property type="term" value="P:glutathione metabolic process"/>
    <property type="evidence" value="ECO:0007669"/>
    <property type="project" value="TreeGrafter"/>
</dbReference>
<feature type="domain" description="GST N-terminal" evidence="5">
    <location>
        <begin position="50"/>
        <end position="127"/>
    </location>
</feature>